<evidence type="ECO:0000313" key="4">
    <source>
        <dbReference type="Proteomes" id="UP000290253"/>
    </source>
</evidence>
<comment type="caution">
    <text evidence="3">The sequence shown here is derived from an EMBL/GenBank/DDBJ whole genome shotgun (WGS) entry which is preliminary data.</text>
</comment>
<dbReference type="InterPro" id="IPR014729">
    <property type="entry name" value="Rossmann-like_a/b/a_fold"/>
</dbReference>
<dbReference type="OrthoDB" id="9794782at2"/>
<dbReference type="EMBL" id="SDMK01000004">
    <property type="protein sequence ID" value="RXS93790.1"/>
    <property type="molecule type" value="Genomic_DNA"/>
</dbReference>
<dbReference type="InterPro" id="IPR006016">
    <property type="entry name" value="UspA"/>
</dbReference>
<gene>
    <name evidence="3" type="ORF">ESZ00_17250</name>
</gene>
<reference evidence="3 4" key="1">
    <citation type="journal article" date="2016" name="Int. J. Syst. Evol. Microbiol.">
        <title>Acidipila dinghuensis sp. nov., an acidobacterium isolated from forest soil.</title>
        <authorList>
            <person name="Jiang Y.W."/>
            <person name="Wang J."/>
            <person name="Chen M.H."/>
            <person name="Lv Y.Y."/>
            <person name="Qiu L.H."/>
        </authorList>
    </citation>
    <scope>NUCLEOTIDE SEQUENCE [LARGE SCALE GENOMIC DNA]</scope>
    <source>
        <strain evidence="3 4">DHOF10</strain>
    </source>
</reference>
<dbReference type="Gene3D" id="3.40.50.620">
    <property type="entry name" value="HUPs"/>
    <property type="match status" value="1"/>
</dbReference>
<dbReference type="SUPFAM" id="SSF52402">
    <property type="entry name" value="Adenine nucleotide alpha hydrolases-like"/>
    <property type="match status" value="1"/>
</dbReference>
<evidence type="ECO:0000256" key="1">
    <source>
        <dbReference type="ARBA" id="ARBA00008791"/>
    </source>
</evidence>
<dbReference type="PANTHER" id="PTHR46268:SF15">
    <property type="entry name" value="UNIVERSAL STRESS PROTEIN HP_0031"/>
    <property type="match status" value="1"/>
</dbReference>
<proteinExistence type="inferred from homology"/>
<dbReference type="CDD" id="cd00293">
    <property type="entry name" value="USP-like"/>
    <property type="match status" value="1"/>
</dbReference>
<comment type="similarity">
    <text evidence="1">Belongs to the universal stress protein A family.</text>
</comment>
<dbReference type="RefSeq" id="WP_129209612.1">
    <property type="nucleotide sequence ID" value="NZ_BMGU01000002.1"/>
</dbReference>
<sequence>MFRNIAVAYEDRPESARAFARAVEFTRLSGARLMVVAIAEPLPAYTAYSAASDPSAIHTLEQDKAAFYEAWKQRMVETGRAEGVEISAHVLTGNTVRAVVEFTATHEIDLLVVGLHRHSLRMSSLWSVVYSLAQEVDCSILGVH</sequence>
<accession>A0A4Q1S9R5</accession>
<keyword evidence="4" id="KW-1185">Reference proteome</keyword>
<feature type="domain" description="UspA" evidence="2">
    <location>
        <begin position="1"/>
        <end position="143"/>
    </location>
</feature>
<evidence type="ECO:0000313" key="3">
    <source>
        <dbReference type="EMBL" id="RXS93790.1"/>
    </source>
</evidence>
<dbReference type="AlphaFoldDB" id="A0A4Q1S9R5"/>
<dbReference type="PANTHER" id="PTHR46268">
    <property type="entry name" value="STRESS RESPONSE PROTEIN NHAX"/>
    <property type="match status" value="1"/>
</dbReference>
<name>A0A4Q1S9R5_9BACT</name>
<organism evidence="3 4">
    <name type="scientific">Silvibacterium dinghuense</name>
    <dbReference type="NCBI Taxonomy" id="1560006"/>
    <lineage>
        <taxon>Bacteria</taxon>
        <taxon>Pseudomonadati</taxon>
        <taxon>Acidobacteriota</taxon>
        <taxon>Terriglobia</taxon>
        <taxon>Terriglobales</taxon>
        <taxon>Acidobacteriaceae</taxon>
        <taxon>Silvibacterium</taxon>
    </lineage>
</organism>
<protein>
    <submittedName>
        <fullName evidence="3">Universal stress protein</fullName>
    </submittedName>
</protein>
<dbReference type="Proteomes" id="UP000290253">
    <property type="component" value="Unassembled WGS sequence"/>
</dbReference>
<evidence type="ECO:0000259" key="2">
    <source>
        <dbReference type="Pfam" id="PF00582"/>
    </source>
</evidence>
<dbReference type="Pfam" id="PF00582">
    <property type="entry name" value="Usp"/>
    <property type="match status" value="1"/>
</dbReference>